<dbReference type="Gene3D" id="6.10.280.220">
    <property type="match status" value="1"/>
</dbReference>
<reference evidence="1" key="2">
    <citation type="submission" date="2019-07" db="EMBL/GenBank/DDBJ databases">
        <title>Draft Genome Sequence of Bacillus thuringiensis Strain S906, an Isolate Toxic for Coleopteran and Lepidopteran.</title>
        <authorList>
            <person name="Grynberg P."/>
            <person name="Martins E.S."/>
            <person name="Queiroz P.R."/>
            <person name="Togawa R.C."/>
            <person name="Martins N.F."/>
            <person name="Praca L.B."/>
            <person name="Fiuza V."/>
            <person name="Ramos F."/>
            <person name="Silva E."/>
            <person name="Monnerat R.G."/>
        </authorList>
    </citation>
    <scope>NUCLEOTIDE SEQUENCE</scope>
    <source>
        <strain evidence="1">S906</strain>
    </source>
</reference>
<dbReference type="RefSeq" id="WP_000135419.1">
    <property type="nucleotide sequence ID" value="NZ_CAKJXA010000023.1"/>
</dbReference>
<dbReference type="Proteomes" id="UP001168357">
    <property type="component" value="Unassembled WGS sequence"/>
</dbReference>
<dbReference type="EMBL" id="NTUS01000026">
    <property type="protein sequence ID" value="PFB08197.1"/>
    <property type="molecule type" value="Genomic_DNA"/>
</dbReference>
<gene>
    <name evidence="2" type="ORF">CN398_10820</name>
    <name evidence="1" type="ORF">FLM80_16080</name>
</gene>
<dbReference type="Proteomes" id="UP000220397">
    <property type="component" value="Unassembled WGS sequence"/>
</dbReference>
<proteinExistence type="predicted"/>
<sequence length="102" mass="11552">MASATNIASQVEEFEKQIKQGETIRIQASTVVKTLRDQYKKVADDLETLGVKPSEAKTKIEEIDAQIQEKLQQMKTLLPTDIIKKYANHDFTSNHTSSDQPF</sequence>
<dbReference type="EMBL" id="VIGY01000019">
    <property type="protein sequence ID" value="MDN7078584.1"/>
    <property type="molecule type" value="Genomic_DNA"/>
</dbReference>
<protein>
    <submittedName>
        <fullName evidence="2">Uncharacterized protein</fullName>
    </submittedName>
</protein>
<evidence type="ECO:0000313" key="2">
    <source>
        <dbReference type="EMBL" id="PFB08197.1"/>
    </source>
</evidence>
<evidence type="ECO:0000313" key="3">
    <source>
        <dbReference type="Proteomes" id="UP000220397"/>
    </source>
</evidence>
<comment type="caution">
    <text evidence="2">The sequence shown here is derived from an EMBL/GenBank/DDBJ whole genome shotgun (WGS) entry which is preliminary data.</text>
</comment>
<evidence type="ECO:0000313" key="1">
    <source>
        <dbReference type="EMBL" id="MDN7078584.1"/>
    </source>
</evidence>
<accession>A0A9X6Z557</accession>
<name>A0A9X6Z557_BACTU</name>
<organism evidence="2 3">
    <name type="scientific">Bacillus thuringiensis</name>
    <dbReference type="NCBI Taxonomy" id="1428"/>
    <lineage>
        <taxon>Bacteria</taxon>
        <taxon>Bacillati</taxon>
        <taxon>Bacillota</taxon>
        <taxon>Bacilli</taxon>
        <taxon>Bacillales</taxon>
        <taxon>Bacillaceae</taxon>
        <taxon>Bacillus</taxon>
        <taxon>Bacillus cereus group</taxon>
    </lineage>
</organism>
<reference evidence="2 3" key="1">
    <citation type="submission" date="2017-09" db="EMBL/GenBank/DDBJ databases">
        <title>Large-scale bioinformatics analysis of Bacillus genomes uncovers conserved roles of natural products in bacterial physiology.</title>
        <authorList>
            <consortium name="Agbiome Team Llc"/>
            <person name="Bleich R.M."/>
            <person name="Kirk G.J."/>
            <person name="Santa Maria K.C."/>
            <person name="Allen S.E."/>
            <person name="Farag S."/>
            <person name="Shank E.A."/>
            <person name="Bowers A."/>
        </authorList>
    </citation>
    <scope>NUCLEOTIDE SEQUENCE [LARGE SCALE GENOMIC DNA]</scope>
    <source>
        <strain evidence="2 3">AFS015413</strain>
    </source>
</reference>
<dbReference type="AlphaFoldDB" id="A0A9X6Z557"/>